<dbReference type="InterPro" id="IPR012349">
    <property type="entry name" value="Split_barrel_FMN-bd"/>
</dbReference>
<evidence type="ECO:0000259" key="1">
    <source>
        <dbReference type="Pfam" id="PF01243"/>
    </source>
</evidence>
<dbReference type="InterPro" id="IPR011576">
    <property type="entry name" value="Pyridox_Oxase_N"/>
</dbReference>
<keyword evidence="3" id="KW-1185">Reference proteome</keyword>
<dbReference type="AlphaFoldDB" id="A0A0P0NYR2"/>
<dbReference type="STRING" id="69395.AQ619_07140"/>
<feature type="domain" description="Pyridoxamine 5'-phosphate oxidase N-terminal" evidence="1">
    <location>
        <begin position="45"/>
        <end position="135"/>
    </location>
</feature>
<sequence>MGHRFMELAFTPGVLAAQEAQGSRRAYEGFEAGPAYGDELGPQESQFVLARDSFYLATVGETGWPYVQHRGGPIGFLQPLGDRHLVFPDYRGNRQYISLGNIDAGAKVCLFLMDYEQKVRLKIFGLASVSPERPERYVDAPDSVRRRVERYWTIEVQGFDWNCPQHITRRFPEPRVLELVKSLRDRIAELEAERSA</sequence>
<dbReference type="Pfam" id="PF01243">
    <property type="entry name" value="PNPOx_N"/>
    <property type="match status" value="1"/>
</dbReference>
<dbReference type="PANTHER" id="PTHR42815">
    <property type="entry name" value="FAD-BINDING, PUTATIVE (AFU_ORTHOLOGUE AFUA_6G07600)-RELATED"/>
    <property type="match status" value="1"/>
</dbReference>
<evidence type="ECO:0000313" key="3">
    <source>
        <dbReference type="Proteomes" id="UP000056905"/>
    </source>
</evidence>
<organism evidence="2 3">
    <name type="scientific">Caulobacter henricii</name>
    <dbReference type="NCBI Taxonomy" id="69395"/>
    <lineage>
        <taxon>Bacteria</taxon>
        <taxon>Pseudomonadati</taxon>
        <taxon>Pseudomonadota</taxon>
        <taxon>Alphaproteobacteria</taxon>
        <taxon>Caulobacterales</taxon>
        <taxon>Caulobacteraceae</taxon>
        <taxon>Caulobacter</taxon>
    </lineage>
</organism>
<name>A0A0P0NYR2_9CAUL</name>
<dbReference type="Gene3D" id="2.30.110.10">
    <property type="entry name" value="Electron Transport, Fmn-binding Protein, Chain A"/>
    <property type="match status" value="1"/>
</dbReference>
<dbReference type="PANTHER" id="PTHR42815:SF2">
    <property type="entry name" value="FAD-BINDING, PUTATIVE (AFU_ORTHOLOGUE AFUA_6G07600)-RELATED"/>
    <property type="match status" value="1"/>
</dbReference>
<gene>
    <name evidence="2" type="ORF">AQ619_07140</name>
</gene>
<protein>
    <submittedName>
        <fullName evidence="2">Pyridoxamine 5-phosphate oxidase</fullName>
    </submittedName>
</protein>
<dbReference type="OrthoDB" id="9786134at2"/>
<dbReference type="Proteomes" id="UP000056905">
    <property type="component" value="Chromosome"/>
</dbReference>
<dbReference type="EMBL" id="CP013002">
    <property type="protein sequence ID" value="ALL13144.1"/>
    <property type="molecule type" value="Genomic_DNA"/>
</dbReference>
<proteinExistence type="predicted"/>
<accession>A0A0P0NYR2</accession>
<reference evidence="2 3" key="1">
    <citation type="submission" date="2015-10" db="EMBL/GenBank/DDBJ databases">
        <title>Conservation of the essential genome among Caulobacter and Brevundimonas species.</title>
        <authorList>
            <person name="Scott D."/>
            <person name="Ely B."/>
        </authorList>
    </citation>
    <scope>NUCLEOTIDE SEQUENCE [LARGE SCALE GENOMIC DNA]</scope>
    <source>
        <strain evidence="2 3">CB4</strain>
    </source>
</reference>
<evidence type="ECO:0000313" key="2">
    <source>
        <dbReference type="EMBL" id="ALL13144.1"/>
    </source>
</evidence>
<dbReference type="SUPFAM" id="SSF50475">
    <property type="entry name" value="FMN-binding split barrel"/>
    <property type="match status" value="1"/>
</dbReference>
<dbReference type="KEGG" id="chq:AQ619_07140"/>